<dbReference type="RefSeq" id="WP_184200194.1">
    <property type="nucleotide sequence ID" value="NZ_BMOX01000067.1"/>
</dbReference>
<dbReference type="InterPro" id="IPR000551">
    <property type="entry name" value="MerR-type_HTH_dom"/>
</dbReference>
<organism evidence="6 7">
    <name type="scientific">Polymorphobacter multimanifer</name>
    <dbReference type="NCBI Taxonomy" id="1070431"/>
    <lineage>
        <taxon>Bacteria</taxon>
        <taxon>Pseudomonadati</taxon>
        <taxon>Pseudomonadota</taxon>
        <taxon>Alphaproteobacteria</taxon>
        <taxon>Sphingomonadales</taxon>
        <taxon>Sphingosinicellaceae</taxon>
        <taxon>Polymorphobacter</taxon>
    </lineage>
</organism>
<evidence type="ECO:0000256" key="3">
    <source>
        <dbReference type="ARBA" id="ARBA00023125"/>
    </source>
</evidence>
<evidence type="ECO:0000256" key="2">
    <source>
        <dbReference type="ARBA" id="ARBA00023015"/>
    </source>
</evidence>
<dbReference type="Gene3D" id="1.10.1660.10">
    <property type="match status" value="1"/>
</dbReference>
<dbReference type="PANTHER" id="PTHR30204:SF69">
    <property type="entry name" value="MERR-FAMILY TRANSCRIPTIONAL REGULATOR"/>
    <property type="match status" value="1"/>
</dbReference>
<keyword evidence="1" id="KW-0678">Repressor</keyword>
<keyword evidence="4" id="KW-0804">Transcription</keyword>
<comment type="caution">
    <text evidence="6">The sequence shown here is derived from an EMBL/GenBank/DDBJ whole genome shotgun (WGS) entry which is preliminary data.</text>
</comment>
<keyword evidence="2" id="KW-0805">Transcription regulation</keyword>
<protein>
    <submittedName>
        <fullName evidence="6">DNA-binding transcriptional MerR regulator</fullName>
    </submittedName>
</protein>
<reference evidence="6 7" key="1">
    <citation type="submission" date="2020-08" db="EMBL/GenBank/DDBJ databases">
        <title>Genomic Encyclopedia of Type Strains, Phase IV (KMG-IV): sequencing the most valuable type-strain genomes for metagenomic binning, comparative biology and taxonomic classification.</title>
        <authorList>
            <person name="Goeker M."/>
        </authorList>
    </citation>
    <scope>NUCLEOTIDE SEQUENCE [LARGE SCALE GENOMIC DNA]</scope>
    <source>
        <strain evidence="6 7">DSM 102189</strain>
    </source>
</reference>
<proteinExistence type="predicted"/>
<dbReference type="PROSITE" id="PS50937">
    <property type="entry name" value="HTH_MERR_2"/>
    <property type="match status" value="1"/>
</dbReference>
<dbReference type="SUPFAM" id="SSF46955">
    <property type="entry name" value="Putative DNA-binding domain"/>
    <property type="match status" value="1"/>
</dbReference>
<name>A0A841L6J6_9SPHN</name>
<dbReference type="PANTHER" id="PTHR30204">
    <property type="entry name" value="REDOX-CYCLING DRUG-SENSING TRANSCRIPTIONAL ACTIVATOR SOXR"/>
    <property type="match status" value="1"/>
</dbReference>
<evidence type="ECO:0000313" key="7">
    <source>
        <dbReference type="Proteomes" id="UP000538147"/>
    </source>
</evidence>
<evidence type="ECO:0000259" key="5">
    <source>
        <dbReference type="PROSITE" id="PS50937"/>
    </source>
</evidence>
<dbReference type="GO" id="GO:0003700">
    <property type="term" value="F:DNA-binding transcription factor activity"/>
    <property type="evidence" value="ECO:0007669"/>
    <property type="project" value="InterPro"/>
</dbReference>
<keyword evidence="7" id="KW-1185">Reference proteome</keyword>
<keyword evidence="3 6" id="KW-0238">DNA-binding</keyword>
<dbReference type="SMART" id="SM00422">
    <property type="entry name" value="HTH_MERR"/>
    <property type="match status" value="1"/>
</dbReference>
<dbReference type="InterPro" id="IPR009061">
    <property type="entry name" value="DNA-bd_dom_put_sf"/>
</dbReference>
<dbReference type="Pfam" id="PF13411">
    <property type="entry name" value="MerR_1"/>
    <property type="match status" value="1"/>
</dbReference>
<dbReference type="InterPro" id="IPR047057">
    <property type="entry name" value="MerR_fam"/>
</dbReference>
<evidence type="ECO:0000256" key="1">
    <source>
        <dbReference type="ARBA" id="ARBA00022491"/>
    </source>
</evidence>
<sequence length="244" mass="26988">MRELEAASGIGRETIRFYIREGLLPEPARTSRNSATYSDVHVTRLHTIKRLQEERFLPLAVIRTLLDADDSASWLAHTRFPMLDALIAPLLSPPGGRRSLAEIMRSQGLDPALADAHVATGMIKPDAAGTVSAGDAAILAILKQMWELGLTRDQGFLPKDMRIFVDLVDWLVRQEMKLFFGNMADRIGEAQAVQLVTKTVPLLNDLLAHLHNRAVLQQLGDRRTIANDNPAAAAARRQPECDQS</sequence>
<evidence type="ECO:0000256" key="4">
    <source>
        <dbReference type="ARBA" id="ARBA00023163"/>
    </source>
</evidence>
<dbReference type="Proteomes" id="UP000538147">
    <property type="component" value="Unassembled WGS sequence"/>
</dbReference>
<dbReference type="GO" id="GO:0003677">
    <property type="term" value="F:DNA binding"/>
    <property type="evidence" value="ECO:0007669"/>
    <property type="project" value="UniProtKB-KW"/>
</dbReference>
<accession>A0A841L6J6</accession>
<feature type="domain" description="HTH merR-type" evidence="5">
    <location>
        <begin position="1"/>
        <end position="68"/>
    </location>
</feature>
<dbReference type="AlphaFoldDB" id="A0A841L6J6"/>
<dbReference type="EMBL" id="JACIIV010000016">
    <property type="protein sequence ID" value="MBB6228237.1"/>
    <property type="molecule type" value="Genomic_DNA"/>
</dbReference>
<gene>
    <name evidence="6" type="ORF">FHS79_002422</name>
</gene>
<evidence type="ECO:0000313" key="6">
    <source>
        <dbReference type="EMBL" id="MBB6228237.1"/>
    </source>
</evidence>